<proteinExistence type="predicted"/>
<dbReference type="SUPFAM" id="SSF55961">
    <property type="entry name" value="Bet v1-like"/>
    <property type="match status" value="1"/>
</dbReference>
<dbReference type="Proteomes" id="UP001549031">
    <property type="component" value="Unassembled WGS sequence"/>
</dbReference>
<dbReference type="EMBL" id="JBEPLJ010000003">
    <property type="protein sequence ID" value="MET3584966.1"/>
    <property type="molecule type" value="Genomic_DNA"/>
</dbReference>
<dbReference type="Gene3D" id="3.30.530.20">
    <property type="match status" value="1"/>
</dbReference>
<reference evidence="1 2" key="1">
    <citation type="submission" date="2024-06" db="EMBL/GenBank/DDBJ databases">
        <title>Genomic Encyclopedia of Type Strains, Phase IV (KMG-IV): sequencing the most valuable type-strain genomes for metagenomic binning, comparative biology and taxonomic classification.</title>
        <authorList>
            <person name="Goeker M."/>
        </authorList>
    </citation>
    <scope>NUCLEOTIDE SEQUENCE [LARGE SCALE GENOMIC DNA]</scope>
    <source>
        <strain evidence="1 2">DSM 105042</strain>
    </source>
</reference>
<protein>
    <recommendedName>
        <fullName evidence="3">Polyketide cyclase / dehydrase and lipid transport</fullName>
    </recommendedName>
</protein>
<dbReference type="RefSeq" id="WP_247242788.1">
    <property type="nucleotide sequence ID" value="NZ_JALJRA010000003.1"/>
</dbReference>
<evidence type="ECO:0000313" key="2">
    <source>
        <dbReference type="Proteomes" id="UP001549031"/>
    </source>
</evidence>
<dbReference type="InterPro" id="IPR023393">
    <property type="entry name" value="START-like_dom_sf"/>
</dbReference>
<accession>A0ABV2H337</accession>
<keyword evidence="2" id="KW-1185">Reference proteome</keyword>
<evidence type="ECO:0000313" key="1">
    <source>
        <dbReference type="EMBL" id="MET3584966.1"/>
    </source>
</evidence>
<organism evidence="1 2">
    <name type="scientific">Pseudorhizobium tarimense</name>
    <dbReference type="NCBI Taxonomy" id="1079109"/>
    <lineage>
        <taxon>Bacteria</taxon>
        <taxon>Pseudomonadati</taxon>
        <taxon>Pseudomonadota</taxon>
        <taxon>Alphaproteobacteria</taxon>
        <taxon>Hyphomicrobiales</taxon>
        <taxon>Rhizobiaceae</taxon>
        <taxon>Rhizobium/Agrobacterium group</taxon>
        <taxon>Pseudorhizobium</taxon>
    </lineage>
</organism>
<sequence length="134" mass="14360">MPTSEARIIHVSIDRPWQAVYGFASQPENMSAWAAGLAAGLRQDGSDWIGDGGPLGEIQIRFSPPNEYGVIDHVVALPNGVPVHNALRVVPNDGGAEVMFTLIREPDMDDAAFEADAAAIARDLQALKALLERT</sequence>
<name>A0ABV2H337_9HYPH</name>
<gene>
    <name evidence="1" type="ORF">ABID21_001067</name>
</gene>
<comment type="caution">
    <text evidence="1">The sequence shown here is derived from an EMBL/GenBank/DDBJ whole genome shotgun (WGS) entry which is preliminary data.</text>
</comment>
<evidence type="ECO:0008006" key="3">
    <source>
        <dbReference type="Google" id="ProtNLM"/>
    </source>
</evidence>